<proteinExistence type="predicted"/>
<gene>
    <name evidence="3" type="primary">cmr4</name>
    <name evidence="3" type="ORF">J3U88_06365</name>
</gene>
<keyword evidence="1" id="KW-0051">Antiviral defense</keyword>
<dbReference type="Proteomes" id="UP000664417">
    <property type="component" value="Unassembled WGS sequence"/>
</dbReference>
<evidence type="ECO:0000256" key="1">
    <source>
        <dbReference type="ARBA" id="ARBA00023118"/>
    </source>
</evidence>
<comment type="caution">
    <text evidence="3">The sequence shown here is derived from an EMBL/GenBank/DDBJ whole genome shotgun (WGS) entry which is preliminary data.</text>
</comment>
<dbReference type="EMBL" id="JAFREP010000004">
    <property type="protein sequence ID" value="MBO1318081.1"/>
    <property type="molecule type" value="Genomic_DNA"/>
</dbReference>
<accession>A0A8J7U4A6</accession>
<evidence type="ECO:0000313" key="3">
    <source>
        <dbReference type="EMBL" id="MBO1318081.1"/>
    </source>
</evidence>
<dbReference type="PANTHER" id="PTHR36700:SF1">
    <property type="entry name" value="CRISPR SYSTEM CMR SUBUNIT CMR4"/>
    <property type="match status" value="1"/>
</dbReference>
<dbReference type="AlphaFoldDB" id="A0A8J7U4A6"/>
<dbReference type="GO" id="GO:0051607">
    <property type="term" value="P:defense response to virus"/>
    <property type="evidence" value="ECO:0007669"/>
    <property type="project" value="UniProtKB-KW"/>
</dbReference>
<organism evidence="3 4">
    <name type="scientific">Acanthopleuribacter pedis</name>
    <dbReference type="NCBI Taxonomy" id="442870"/>
    <lineage>
        <taxon>Bacteria</taxon>
        <taxon>Pseudomonadati</taxon>
        <taxon>Acidobacteriota</taxon>
        <taxon>Holophagae</taxon>
        <taxon>Acanthopleuribacterales</taxon>
        <taxon>Acanthopleuribacteraceae</taxon>
        <taxon>Acanthopleuribacter</taxon>
    </lineage>
</organism>
<feature type="domain" description="CRISPR type III-associated protein" evidence="2">
    <location>
        <begin position="10"/>
        <end position="269"/>
    </location>
</feature>
<dbReference type="NCBIfam" id="TIGR02580">
    <property type="entry name" value="cas_RAMP_Cmr4"/>
    <property type="match status" value="1"/>
</dbReference>
<dbReference type="RefSeq" id="WP_207857665.1">
    <property type="nucleotide sequence ID" value="NZ_JAFREP010000004.1"/>
</dbReference>
<dbReference type="InterPro" id="IPR005537">
    <property type="entry name" value="RAMP_III_fam"/>
</dbReference>
<dbReference type="Pfam" id="PF03787">
    <property type="entry name" value="RAMPs"/>
    <property type="match status" value="1"/>
</dbReference>
<keyword evidence="4" id="KW-1185">Reference proteome</keyword>
<sequence length="281" mass="30789">MKGMMMGLLAETPIHPGSGRGDGVIDLPVAREAGTDYPVLVGSSLKGALRDHATKCLPESEGHEEKREKRLEDWFGSRECAGGFLITEGRLLLLPVRSLTGAVRWATCPQLLERLTRDLGRIGVKLNHALPDVKDGEVLGCNVGKLFLEERLFQGAGSVPEEWIAAVAPLIRHQLTRERLAKTMVILTDKDFAWFARYGLTVQARNQLEAKTKQSKSLWYEETLPPDTLMYTMLFDRAGAAGAAAETWFPESRPYLQVGGNETVGQGWFAVAPYPAQGGGA</sequence>
<name>A0A8J7U4A6_9BACT</name>
<dbReference type="PANTHER" id="PTHR36700">
    <property type="entry name" value="CRISPR SYSTEM CMR SUBUNIT CMR4"/>
    <property type="match status" value="1"/>
</dbReference>
<reference evidence="3" key="1">
    <citation type="submission" date="2021-03" db="EMBL/GenBank/DDBJ databases">
        <authorList>
            <person name="Wang G."/>
        </authorList>
    </citation>
    <scope>NUCLEOTIDE SEQUENCE</scope>
    <source>
        <strain evidence="3">KCTC 12899</strain>
    </source>
</reference>
<evidence type="ECO:0000313" key="4">
    <source>
        <dbReference type="Proteomes" id="UP000664417"/>
    </source>
</evidence>
<protein>
    <submittedName>
        <fullName evidence="3">Type III-B CRISPR module RAMP protein Cmr4</fullName>
    </submittedName>
</protein>
<evidence type="ECO:0000259" key="2">
    <source>
        <dbReference type="Pfam" id="PF03787"/>
    </source>
</evidence>
<dbReference type="InterPro" id="IPR013410">
    <property type="entry name" value="CRISPR-assoc_RAMP_Cmr4"/>
</dbReference>